<dbReference type="GO" id="GO:0000776">
    <property type="term" value="C:kinetochore"/>
    <property type="evidence" value="ECO:0007669"/>
    <property type="project" value="TreeGrafter"/>
</dbReference>
<evidence type="ECO:0000256" key="1">
    <source>
        <dbReference type="SAM" id="MobiDB-lite"/>
    </source>
</evidence>
<organism evidence="2 3">
    <name type="scientific">Owenia fusiformis</name>
    <name type="common">Polychaete worm</name>
    <dbReference type="NCBI Taxonomy" id="6347"/>
    <lineage>
        <taxon>Eukaryota</taxon>
        <taxon>Metazoa</taxon>
        <taxon>Spiralia</taxon>
        <taxon>Lophotrochozoa</taxon>
        <taxon>Annelida</taxon>
        <taxon>Polychaeta</taxon>
        <taxon>Sedentaria</taxon>
        <taxon>Canalipalpata</taxon>
        <taxon>Sabellida</taxon>
        <taxon>Oweniida</taxon>
        <taxon>Oweniidae</taxon>
        <taxon>Owenia</taxon>
    </lineage>
</organism>
<dbReference type="Pfam" id="PF00069">
    <property type="entry name" value="Pkinase"/>
    <property type="match status" value="1"/>
</dbReference>
<dbReference type="PROSITE" id="PS00108">
    <property type="entry name" value="PROTEIN_KINASE_ST"/>
    <property type="match status" value="1"/>
</dbReference>
<dbReference type="PANTHER" id="PTHR22974">
    <property type="entry name" value="MIXED LINEAGE PROTEIN KINASE"/>
    <property type="match status" value="1"/>
</dbReference>
<dbReference type="GO" id="GO:0034501">
    <property type="term" value="P:protein localization to kinetochore"/>
    <property type="evidence" value="ECO:0007669"/>
    <property type="project" value="TreeGrafter"/>
</dbReference>
<evidence type="ECO:0000313" key="3">
    <source>
        <dbReference type="Proteomes" id="UP000749559"/>
    </source>
</evidence>
<feature type="region of interest" description="Disordered" evidence="1">
    <location>
        <begin position="843"/>
        <end position="891"/>
    </location>
</feature>
<proteinExistence type="predicted"/>
<feature type="compositionally biased region" description="Polar residues" evidence="1">
    <location>
        <begin position="882"/>
        <end position="891"/>
    </location>
</feature>
<dbReference type="PROSITE" id="PS50011">
    <property type="entry name" value="PROTEIN_KINASE_DOM"/>
    <property type="match status" value="1"/>
</dbReference>
<dbReference type="InterPro" id="IPR017441">
    <property type="entry name" value="Protein_kinase_ATP_BS"/>
</dbReference>
<dbReference type="InterPro" id="IPR011009">
    <property type="entry name" value="Kinase-like_dom_sf"/>
</dbReference>
<dbReference type="SUPFAM" id="SSF56112">
    <property type="entry name" value="Protein kinase-like (PK-like)"/>
    <property type="match status" value="1"/>
</dbReference>
<dbReference type="GO" id="GO:0004712">
    <property type="term" value="F:protein serine/threonine/tyrosine kinase activity"/>
    <property type="evidence" value="ECO:0007669"/>
    <property type="project" value="TreeGrafter"/>
</dbReference>
<accession>A0A8J1XGJ2</accession>
<evidence type="ECO:0000313" key="2">
    <source>
        <dbReference type="EMBL" id="CAH1800148.1"/>
    </source>
</evidence>
<dbReference type="PROSITE" id="PS00107">
    <property type="entry name" value="PROTEIN_KINASE_ATP"/>
    <property type="match status" value="1"/>
</dbReference>
<dbReference type="FunFam" id="1.10.510.10:FF:000224">
    <property type="entry name" value="serine/threonine-protein kinase mph1 isoform X1"/>
    <property type="match status" value="1"/>
</dbReference>
<dbReference type="InterPro" id="IPR027084">
    <property type="entry name" value="Mps1_cat"/>
</dbReference>
<dbReference type="GO" id="GO:0005634">
    <property type="term" value="C:nucleus"/>
    <property type="evidence" value="ECO:0007669"/>
    <property type="project" value="TreeGrafter"/>
</dbReference>
<dbReference type="GO" id="GO:0098813">
    <property type="term" value="P:nuclear chromosome segregation"/>
    <property type="evidence" value="ECO:0007669"/>
    <property type="project" value="UniProtKB-ARBA"/>
</dbReference>
<dbReference type="Proteomes" id="UP000749559">
    <property type="component" value="Unassembled WGS sequence"/>
</dbReference>
<dbReference type="Gene3D" id="3.30.200.20">
    <property type="entry name" value="Phosphorylase Kinase, domain 1"/>
    <property type="match status" value="1"/>
</dbReference>
<comment type="caution">
    <text evidence="2">The sequence shown here is derived from an EMBL/GenBank/DDBJ whole genome shotgun (WGS) entry which is preliminary data.</text>
</comment>
<feature type="compositionally biased region" description="Basic and acidic residues" evidence="1">
    <location>
        <begin position="243"/>
        <end position="255"/>
    </location>
</feature>
<dbReference type="SMART" id="SM00220">
    <property type="entry name" value="S_TKc"/>
    <property type="match status" value="1"/>
</dbReference>
<dbReference type="FunFam" id="3.30.200.20:FF:000131">
    <property type="entry name" value="Dual specificity protein kinase TTK"/>
    <property type="match status" value="1"/>
</dbReference>
<dbReference type="InterPro" id="IPR000719">
    <property type="entry name" value="Prot_kinase_dom"/>
</dbReference>
<feature type="compositionally biased region" description="Polar residues" evidence="1">
    <location>
        <begin position="19"/>
        <end position="37"/>
    </location>
</feature>
<dbReference type="OrthoDB" id="20524at2759"/>
<feature type="compositionally biased region" description="Polar residues" evidence="1">
    <location>
        <begin position="305"/>
        <end position="370"/>
    </location>
</feature>
<dbReference type="GO" id="GO:0004674">
    <property type="term" value="F:protein serine/threonine kinase activity"/>
    <property type="evidence" value="ECO:0007669"/>
    <property type="project" value="TreeGrafter"/>
</dbReference>
<feature type="region of interest" description="Disordered" evidence="1">
    <location>
        <begin position="16"/>
        <end position="37"/>
    </location>
</feature>
<feature type="compositionally biased region" description="Polar residues" evidence="1">
    <location>
        <begin position="282"/>
        <end position="298"/>
    </location>
</feature>
<feature type="region of interest" description="Disordered" evidence="1">
    <location>
        <begin position="191"/>
        <end position="224"/>
    </location>
</feature>
<feature type="compositionally biased region" description="Polar residues" evidence="1">
    <location>
        <begin position="51"/>
        <end position="60"/>
    </location>
</feature>
<dbReference type="GO" id="GO:0005524">
    <property type="term" value="F:ATP binding"/>
    <property type="evidence" value="ECO:0007669"/>
    <property type="project" value="UniProtKB-UniRule"/>
</dbReference>
<name>A0A8J1XGJ2_OWEFU</name>
<dbReference type="PANTHER" id="PTHR22974:SF21">
    <property type="entry name" value="DUAL SPECIFICITY PROTEIN KINASE TTK"/>
    <property type="match status" value="1"/>
</dbReference>
<dbReference type="Gene3D" id="1.10.510.10">
    <property type="entry name" value="Transferase(Phosphotransferase) domain 1"/>
    <property type="match status" value="1"/>
</dbReference>
<sequence>MSLQALRNKLQQAKALDESLTTGNTGEYTGPSSNWNTSLLEPRKTWINTSISDVTHPSSTSHDDKHTNDISQTQLSDNTQPGTTQYNGTTKNMNTADIGVELEQKLTGPVLKPPKLVASTPSTKFDFDIDLKTPIGSVRKQKLTEGALKQKDAVLSNLKRERNLSNSSDEALTDPAPTPFDVRGLFKAPKEPASTSKLGGLRHSFSTPDCKSASIGGTFGSEKRKLNLGKPMRVLKSSLPQLREGHEDKDEHLTDIKPLPPSKQDDSPLLSHGGPSKIPADSPNSDSGIQTQTSQSIDFSKHDTNPLNNCNVNPQSTYDLNPHNNYGVQPQRNYDTKPQNNYDLNPQNSYELKPQSSHSTNRGQSNSCVTPDNHAPKSGQALGLNPSLNAVNTRRESVPMEIDPFRRGSVPMDVDCLDNRLKAIHVLGAEGESNKGFGHNPSPLAAPIVSPLAVPLPTQPSPVPLPQAELVVAPVPIPQAATSQGRDLSQHQLVVNKKAYTVLQIVGRGGSSKVYRVVDPDSKKLLAIKYVDLNEADRQTIDGYKNEIALLHRLGLKNSDKIIKMFDYQYQKEKNCLMVVMEHGDTDLASLFKSRTKKGEISVEMRRFYWSEMLQAVAVLHQEGIVHSDLKPANFLLVAGNLKLIDFGIANAIQQDKTSVIRDTQVGTLNYMSPEAIMDTCENGPQVDSNGQMKPRIKIGTKSDVWSLGVILYHMAYGKTPFQHIRNSIAKLQAIINPQFKIEFQDLPDRHLVDVMKKCLHRDVKERPTVDELLRHPYLQGEQRDSTPEKPSGITTENFQHLLKDIINSPNSLSAVSQGLLQQGTKFDVVSFLKNRHLARVKEGPSPICPPEFNISPSSDKENPSTVGGKSKELNSAPRQPLGTNWQHDGR</sequence>
<dbReference type="EMBL" id="CAIIXF020000011">
    <property type="protein sequence ID" value="CAH1800148.1"/>
    <property type="molecule type" value="Genomic_DNA"/>
</dbReference>
<dbReference type="AlphaFoldDB" id="A0A8J1XGJ2"/>
<dbReference type="GO" id="GO:0033316">
    <property type="term" value="P:meiotic spindle assembly checkpoint signaling"/>
    <property type="evidence" value="ECO:0007669"/>
    <property type="project" value="TreeGrafter"/>
</dbReference>
<feature type="region of interest" description="Disordered" evidence="1">
    <location>
        <begin position="773"/>
        <end position="794"/>
    </location>
</feature>
<feature type="region of interest" description="Disordered" evidence="1">
    <location>
        <begin position="239"/>
        <end position="392"/>
    </location>
</feature>
<dbReference type="GO" id="GO:0007094">
    <property type="term" value="P:mitotic spindle assembly checkpoint signaling"/>
    <property type="evidence" value="ECO:0007669"/>
    <property type="project" value="TreeGrafter"/>
</dbReference>
<dbReference type="InterPro" id="IPR008271">
    <property type="entry name" value="Ser/Thr_kinase_AS"/>
</dbReference>
<reference evidence="2" key="1">
    <citation type="submission" date="2022-03" db="EMBL/GenBank/DDBJ databases">
        <authorList>
            <person name="Martin C."/>
        </authorList>
    </citation>
    <scope>NUCLEOTIDE SEQUENCE</scope>
</reference>
<feature type="compositionally biased region" description="Polar residues" evidence="1">
    <location>
        <begin position="69"/>
        <end position="92"/>
    </location>
</feature>
<feature type="region of interest" description="Disordered" evidence="1">
    <location>
        <begin position="51"/>
        <end position="92"/>
    </location>
</feature>
<keyword evidence="3" id="KW-1185">Reference proteome</keyword>
<protein>
    <submittedName>
        <fullName evidence="2">Uncharacterized protein</fullName>
    </submittedName>
</protein>
<dbReference type="CDD" id="cd14131">
    <property type="entry name" value="PKc_Mps1"/>
    <property type="match status" value="1"/>
</dbReference>
<gene>
    <name evidence="2" type="ORF">OFUS_LOCUS24075</name>
</gene>